<feature type="transmembrane region" description="Helical" evidence="2">
    <location>
        <begin position="264"/>
        <end position="281"/>
    </location>
</feature>
<evidence type="ECO:0000313" key="5">
    <source>
        <dbReference type="Proteomes" id="UP000319756"/>
    </source>
</evidence>
<accession>A0A514LNU8</accession>
<dbReference type="SMART" id="SM00331">
    <property type="entry name" value="PP2C_SIG"/>
    <property type="match status" value="1"/>
</dbReference>
<dbReference type="NCBIfam" id="TIGR02865">
    <property type="entry name" value="spore_II_E"/>
    <property type="match status" value="1"/>
</dbReference>
<name>A0A514LNU8_9BACI</name>
<keyword evidence="2" id="KW-0472">Membrane</keyword>
<feature type="transmembrane region" description="Helical" evidence="2">
    <location>
        <begin position="133"/>
        <end position="154"/>
    </location>
</feature>
<dbReference type="EMBL" id="CP035485">
    <property type="protein sequence ID" value="QDI93101.1"/>
    <property type="molecule type" value="Genomic_DNA"/>
</dbReference>
<dbReference type="SUPFAM" id="SSF81606">
    <property type="entry name" value="PP2C-like"/>
    <property type="match status" value="1"/>
</dbReference>
<dbReference type="EC" id="3.1.3.16" evidence="4"/>
<feature type="transmembrane region" description="Helical" evidence="2">
    <location>
        <begin position="201"/>
        <end position="221"/>
    </location>
</feature>
<evidence type="ECO:0000256" key="1">
    <source>
        <dbReference type="ARBA" id="ARBA00022801"/>
    </source>
</evidence>
<dbReference type="InterPro" id="IPR052016">
    <property type="entry name" value="Bact_Sigma-Reg"/>
</dbReference>
<dbReference type="KEGG" id="sale:EPH95_10475"/>
<keyword evidence="2" id="KW-1133">Transmembrane helix</keyword>
<feature type="transmembrane region" description="Helical" evidence="2">
    <location>
        <begin position="233"/>
        <end position="257"/>
    </location>
</feature>
<dbReference type="Proteomes" id="UP000319756">
    <property type="component" value="Chromosome"/>
</dbReference>
<gene>
    <name evidence="4" type="primary">spoIIE</name>
    <name evidence="4" type="ORF">EPH95_10475</name>
</gene>
<dbReference type="InterPro" id="IPR036457">
    <property type="entry name" value="PPM-type-like_dom_sf"/>
</dbReference>
<feature type="transmembrane region" description="Helical" evidence="2">
    <location>
        <begin position="311"/>
        <end position="331"/>
    </location>
</feature>
<evidence type="ECO:0000256" key="2">
    <source>
        <dbReference type="SAM" id="Phobius"/>
    </source>
</evidence>
<feature type="transmembrane region" description="Helical" evidence="2">
    <location>
        <begin position="49"/>
        <end position="82"/>
    </location>
</feature>
<dbReference type="AlphaFoldDB" id="A0A514LNU8"/>
<dbReference type="OrthoDB" id="9763774at2"/>
<organism evidence="4 5">
    <name type="scientific">Salicibibacter halophilus</name>
    <dbReference type="NCBI Taxonomy" id="2502791"/>
    <lineage>
        <taxon>Bacteria</taxon>
        <taxon>Bacillati</taxon>
        <taxon>Bacillota</taxon>
        <taxon>Bacilli</taxon>
        <taxon>Bacillales</taxon>
        <taxon>Bacillaceae</taxon>
        <taxon>Salicibibacter</taxon>
    </lineage>
</organism>
<dbReference type="InterPro" id="IPR001932">
    <property type="entry name" value="PPM-type_phosphatase-like_dom"/>
</dbReference>
<dbReference type="Gene3D" id="3.60.40.10">
    <property type="entry name" value="PPM-type phosphatase domain"/>
    <property type="match status" value="1"/>
</dbReference>
<feature type="transmembrane region" description="Helical" evidence="2">
    <location>
        <begin position="160"/>
        <end position="181"/>
    </location>
</feature>
<feature type="transmembrane region" description="Helical" evidence="2">
    <location>
        <begin position="88"/>
        <end position="121"/>
    </location>
</feature>
<dbReference type="GO" id="GO:0004722">
    <property type="term" value="F:protein serine/threonine phosphatase activity"/>
    <property type="evidence" value="ECO:0007669"/>
    <property type="project" value="UniProtKB-EC"/>
</dbReference>
<proteinExistence type="predicted"/>
<feature type="transmembrane region" description="Helical" evidence="2">
    <location>
        <begin position="287"/>
        <end position="304"/>
    </location>
</feature>
<keyword evidence="2" id="KW-0812">Transmembrane</keyword>
<feature type="domain" description="PPM-type phosphatase" evidence="3">
    <location>
        <begin position="599"/>
        <end position="809"/>
    </location>
</feature>
<evidence type="ECO:0000313" key="4">
    <source>
        <dbReference type="EMBL" id="QDI93101.1"/>
    </source>
</evidence>
<dbReference type="Pfam" id="PF07228">
    <property type="entry name" value="SpoIIE"/>
    <property type="match status" value="1"/>
</dbReference>
<dbReference type="PANTHER" id="PTHR43156:SF2">
    <property type="entry name" value="STAGE II SPORULATION PROTEIN E"/>
    <property type="match status" value="1"/>
</dbReference>
<dbReference type="InterPro" id="IPR014221">
    <property type="entry name" value="SpoII_E"/>
</dbReference>
<dbReference type="Pfam" id="PF19732">
    <property type="entry name" value="SpoIIE_N"/>
    <property type="match status" value="1"/>
</dbReference>
<sequence>MVHMLQKETVQDQLGKVFGPAEWVGRIKSLWKKGIESLRKGTTVVFLKWGLLLFLVGVMLGRAAILSDLYPFAIPFFAAVFAWKKERALLAAVAVLAGTAWGLTFNIPYVLAGLLLFLLFYRVAKYIGANRKWTLPAAVFLASLTSRVVVTGVGEASMTQYHWFMATIEAGLALMLTMIFLQSLPLLGARKKQRALKNEEIICFIILLASVMTGAIGWVIYGLGAEHVLSRYLVLLFALVGGAAIGSTVGVVTGLVLSLAAVANLYYMSLLAFAGLLGGLLKEGKKLGVSMGLLVGTALIALYGNGMNNPMITVMESGVAVLLFLLTPKALTDYMGKYIPGTLEHSNEQQRYLRKIRDVTASRVEKFSDLFQTLSASFSPPGDRNQRMQDEEEGDRFLADITSNTCQKCFRKERCWVDRFDTTYDVMHNIMSDVEQTDKVAPRTYERLKRHCIYPDRIVRTMKEQWEPHEIRQLYTKQMEESRNLVADQLQGVSEVMGAFAKEIQKEKETHHYQEEQIYTALFDAGLNIEQVDIYNLSPRDVHIEIELGNGMNQEEAEKLIAPMLSGILSDHIIVESIDEGGAAENRVTFASAKTYVVDTGSATVARGGDWISGDNHAAMQLGFGKFAVAISDGMGNGRRAHQESAETLQLLQNILKSGIDESLAIQSMNSLLSLRADDEMFSTLDLTIIDLQTADGNFLKIGSMPSFVKRKERVFSVEAENLPMGIVSEANFEMKQERLQDEDILVMMSDGLFDGARWIENKEWWMKRLIRETESEDPQTIADVLLEEVMRMSDGTIADDMTVVVGKVRRNTPRWATIPMGRWTQPFAKDA</sequence>
<keyword evidence="5" id="KW-1185">Reference proteome</keyword>
<keyword evidence="1 4" id="KW-0378">Hydrolase</keyword>
<dbReference type="PROSITE" id="PS51746">
    <property type="entry name" value="PPM_2"/>
    <property type="match status" value="1"/>
</dbReference>
<dbReference type="PANTHER" id="PTHR43156">
    <property type="entry name" value="STAGE II SPORULATION PROTEIN E-RELATED"/>
    <property type="match status" value="1"/>
</dbReference>
<reference evidence="5" key="1">
    <citation type="submission" date="2019-01" db="EMBL/GenBank/DDBJ databases">
        <title>Genomic analysis of Salicibibacter sp. NKC3-5.</title>
        <authorList>
            <person name="Oh Y.J."/>
        </authorList>
    </citation>
    <scope>NUCLEOTIDE SEQUENCE [LARGE SCALE GENOMIC DNA]</scope>
    <source>
        <strain evidence="5">NKC3-5</strain>
    </source>
</reference>
<dbReference type="InterPro" id="IPR045768">
    <property type="entry name" value="SpoIIE_N"/>
</dbReference>
<evidence type="ECO:0000259" key="3">
    <source>
        <dbReference type="PROSITE" id="PS51746"/>
    </source>
</evidence>
<protein>
    <submittedName>
        <fullName evidence="4">Stage II sporulation protein E</fullName>
        <ecNumber evidence="4">3.1.3.16</ecNumber>
    </submittedName>
</protein>